<gene>
    <name evidence="2" type="ORF">OPKNFCMD_5756</name>
</gene>
<reference evidence="2" key="1">
    <citation type="journal article" date="2021" name="Front. Microbiol.">
        <title>Comprehensive Comparative Genomics and Phenotyping of Methylobacterium Species.</title>
        <authorList>
            <person name="Alessa O."/>
            <person name="Ogura Y."/>
            <person name="Fujitani Y."/>
            <person name="Takami H."/>
            <person name="Hayashi T."/>
            <person name="Sahin N."/>
            <person name="Tani A."/>
        </authorList>
    </citation>
    <scope>NUCLEOTIDE SEQUENCE</scope>
    <source>
        <strain evidence="2">KCTC 52305</strain>
    </source>
</reference>
<name>A0ABQ4R5K5_9HYPH</name>
<organism evidence="2 3">
    <name type="scientific">Methylobacterium crusticola</name>
    <dbReference type="NCBI Taxonomy" id="1697972"/>
    <lineage>
        <taxon>Bacteria</taxon>
        <taxon>Pseudomonadati</taxon>
        <taxon>Pseudomonadota</taxon>
        <taxon>Alphaproteobacteria</taxon>
        <taxon>Hyphomicrobiales</taxon>
        <taxon>Methylobacteriaceae</taxon>
        <taxon>Methylobacterium</taxon>
    </lineage>
</organism>
<protein>
    <recommendedName>
        <fullName evidence="4">Transposase</fullName>
    </recommendedName>
</protein>
<keyword evidence="3" id="KW-1185">Reference proteome</keyword>
<evidence type="ECO:0008006" key="4">
    <source>
        <dbReference type="Google" id="ProtNLM"/>
    </source>
</evidence>
<evidence type="ECO:0000313" key="2">
    <source>
        <dbReference type="EMBL" id="GJD52988.1"/>
    </source>
</evidence>
<dbReference type="EMBL" id="BPQH01000023">
    <property type="protein sequence ID" value="GJD52988.1"/>
    <property type="molecule type" value="Genomic_DNA"/>
</dbReference>
<accession>A0ABQ4R5K5</accession>
<dbReference type="Proteomes" id="UP001055167">
    <property type="component" value="Unassembled WGS sequence"/>
</dbReference>
<sequence length="68" mass="7674">MKTAFAQAVRLSRIWALPERRSRRSDPGVHLPPRGAAERTTEDWARLGGGLIDAFPTVRSIRRHGRPD</sequence>
<feature type="region of interest" description="Disordered" evidence="1">
    <location>
        <begin position="21"/>
        <end position="42"/>
    </location>
</feature>
<proteinExistence type="predicted"/>
<reference evidence="2" key="2">
    <citation type="submission" date="2021-08" db="EMBL/GenBank/DDBJ databases">
        <authorList>
            <person name="Tani A."/>
            <person name="Ola A."/>
            <person name="Ogura Y."/>
            <person name="Katsura K."/>
            <person name="Hayashi T."/>
        </authorList>
    </citation>
    <scope>NUCLEOTIDE SEQUENCE</scope>
    <source>
        <strain evidence="2">KCTC 52305</strain>
    </source>
</reference>
<evidence type="ECO:0000313" key="3">
    <source>
        <dbReference type="Proteomes" id="UP001055167"/>
    </source>
</evidence>
<comment type="caution">
    <text evidence="2">The sequence shown here is derived from an EMBL/GenBank/DDBJ whole genome shotgun (WGS) entry which is preliminary data.</text>
</comment>
<evidence type="ECO:0000256" key="1">
    <source>
        <dbReference type="SAM" id="MobiDB-lite"/>
    </source>
</evidence>